<organism evidence="1 2">
    <name type="scientific">Durusdinium trenchii</name>
    <dbReference type="NCBI Taxonomy" id="1381693"/>
    <lineage>
        <taxon>Eukaryota</taxon>
        <taxon>Sar</taxon>
        <taxon>Alveolata</taxon>
        <taxon>Dinophyceae</taxon>
        <taxon>Suessiales</taxon>
        <taxon>Symbiodiniaceae</taxon>
        <taxon>Durusdinium</taxon>
    </lineage>
</organism>
<protein>
    <submittedName>
        <fullName evidence="1">Uncharacterized protein</fullName>
    </submittedName>
</protein>
<name>A0ABP0K4M9_9DINO</name>
<feature type="non-terminal residue" evidence="1">
    <location>
        <position position="1"/>
    </location>
</feature>
<gene>
    <name evidence="1" type="ORF">CCMP2556_LOCUS14329</name>
</gene>
<proteinExistence type="predicted"/>
<dbReference type="Proteomes" id="UP001642484">
    <property type="component" value="Unassembled WGS sequence"/>
</dbReference>
<evidence type="ECO:0000313" key="2">
    <source>
        <dbReference type="Proteomes" id="UP001642484"/>
    </source>
</evidence>
<comment type="caution">
    <text evidence="1">The sequence shown here is derived from an EMBL/GenBank/DDBJ whole genome shotgun (WGS) entry which is preliminary data.</text>
</comment>
<sequence length="827" mass="93018">VVTPMSEVSQYALSRGGASQKAKAFEEQHFKSVRSPTHLSDLLIQLFVWGQVPAVLVQQIAAAAIEDVEEAKGPTIRSWAILAGLGSKGLHTNNVNRDLLRKLDKPSFMLSWHGIPQRAAATKGSVGRTAILRLPLLLPRDVWCSIWKSGTFKQFICHTVSDLEIFWQSTDTHPAVQHHPMKQIENWRRRAVPLSLHGDAAAITLGLGSSSKSCLFLSFKSMVARKTFQHFLLAAIWSHCTVKTETGAFNTSKSLFRIISDDFLQMLSDEGKYSDGYFPVVLFTTGDLEYFADWHGLPRWNSKRPCAFCAISNREIGNWKFVTALEPDPWQTPRTSKCPLFRSLVSPQGVCPDYMHTKHLGTDLRFLGSVCWLLLMTLMPDVLLLEDRLQTLLAELKEYWSMNQMPMGINALTTGMVMAVNDKQCWKTYPKLKVKANEAALSLPAFKAIWEKRMNGSEQSHIWVKLALEATCNMDRILRDSNEQWKLSIPESNKLWQAAIQFTVCNSALEKHFAKENRFMERYVLALTFELKHASPDITVSALEDALKQGFDQIGHRNLSALTPQLEGMSWKTSPAKHLQAFVILCPILQALLGVCKNGLVPDAKLQSAMRACHDKENFVCLSEGYQALSNYVLLRLRQMAAKIRDLISGSNAWEVLSRKCNNQQKDVFIRLIRCICPAFLKETGGGQAPTNIDHDQLHAHADFTSMFLEDDGQMGFVQKAVAHAANVAKEVLAKSVRTHEFEKKGASRKPAARPSKKPSAKPWWVQYDVEAKKSPLAIWYQRDKAKGLTMSAKNFASRVYHLVDKHVGRDAAKKAHQDALEYTRGC</sequence>
<reference evidence="1 2" key="1">
    <citation type="submission" date="2024-02" db="EMBL/GenBank/DDBJ databases">
        <authorList>
            <person name="Chen Y."/>
            <person name="Shah S."/>
            <person name="Dougan E. K."/>
            <person name="Thang M."/>
            <person name="Chan C."/>
        </authorList>
    </citation>
    <scope>NUCLEOTIDE SEQUENCE [LARGE SCALE GENOMIC DNA]</scope>
</reference>
<dbReference type="EMBL" id="CAXAMN010007313">
    <property type="protein sequence ID" value="CAK9021112.1"/>
    <property type="molecule type" value="Genomic_DNA"/>
</dbReference>
<accession>A0ABP0K4M9</accession>
<keyword evidence="2" id="KW-1185">Reference proteome</keyword>
<evidence type="ECO:0000313" key="1">
    <source>
        <dbReference type="EMBL" id="CAK9021112.1"/>
    </source>
</evidence>